<sequence>MLYCNNQSFFSLAMKLTSAPHQHDAEPSLHSLFTASAGLRCGIAAALLALLWLGIRWAVLLP</sequence>
<keyword evidence="1" id="KW-0472">Membrane</keyword>
<evidence type="ECO:0000313" key="2">
    <source>
        <dbReference type="EMBL" id="PYD37845.1"/>
    </source>
</evidence>
<evidence type="ECO:0000313" key="3">
    <source>
        <dbReference type="Proteomes" id="UP000248196"/>
    </source>
</evidence>
<dbReference type="Proteomes" id="UP000248196">
    <property type="component" value="Unassembled WGS sequence"/>
</dbReference>
<dbReference type="AlphaFoldDB" id="A0A318NZT7"/>
<reference evidence="2 3" key="1">
    <citation type="submission" date="2017-11" db="EMBL/GenBank/DDBJ databases">
        <title>Genome sequence of the oocydin A producing rhizobacterium Serratia plymuthica 4Rx5.</title>
        <authorList>
            <person name="Matilla M.A."/>
            <person name="Udaondo Z."/>
            <person name="Salmond G.P.C."/>
        </authorList>
    </citation>
    <scope>NUCLEOTIDE SEQUENCE [LARGE SCALE GENOMIC DNA]</scope>
    <source>
        <strain evidence="2 3">4Rx5</strain>
    </source>
</reference>
<keyword evidence="1" id="KW-0812">Transmembrane</keyword>
<evidence type="ECO:0000256" key="1">
    <source>
        <dbReference type="SAM" id="Phobius"/>
    </source>
</evidence>
<organism evidence="2 3">
    <name type="scientific">Serratia plymuthica</name>
    <dbReference type="NCBI Taxonomy" id="82996"/>
    <lineage>
        <taxon>Bacteria</taxon>
        <taxon>Pseudomonadati</taxon>
        <taxon>Pseudomonadota</taxon>
        <taxon>Gammaproteobacteria</taxon>
        <taxon>Enterobacterales</taxon>
        <taxon>Yersiniaceae</taxon>
        <taxon>Serratia</taxon>
    </lineage>
</organism>
<proteinExistence type="predicted"/>
<gene>
    <name evidence="2" type="ORF">CT690_17420</name>
</gene>
<dbReference type="EMBL" id="PESE01000005">
    <property type="protein sequence ID" value="PYD37845.1"/>
    <property type="molecule type" value="Genomic_DNA"/>
</dbReference>
<feature type="transmembrane region" description="Helical" evidence="1">
    <location>
        <begin position="37"/>
        <end position="59"/>
    </location>
</feature>
<keyword evidence="1" id="KW-1133">Transmembrane helix</keyword>
<name>A0A318NZT7_SERPL</name>
<accession>A0A318NZT7</accession>
<protein>
    <submittedName>
        <fullName evidence="2">Uncharacterized protein</fullName>
    </submittedName>
</protein>
<comment type="caution">
    <text evidence="2">The sequence shown here is derived from an EMBL/GenBank/DDBJ whole genome shotgun (WGS) entry which is preliminary data.</text>
</comment>